<proteinExistence type="predicted"/>
<dbReference type="RefSeq" id="WP_267537655.1">
    <property type="nucleotide sequence ID" value="NZ_JAPNKA010000001.1"/>
</dbReference>
<comment type="caution">
    <text evidence="2">The sequence shown here is derived from an EMBL/GenBank/DDBJ whole genome shotgun (WGS) entry which is preliminary data.</text>
</comment>
<feature type="transmembrane region" description="Helical" evidence="1">
    <location>
        <begin position="158"/>
        <end position="178"/>
    </location>
</feature>
<feature type="transmembrane region" description="Helical" evidence="1">
    <location>
        <begin position="30"/>
        <end position="54"/>
    </location>
</feature>
<evidence type="ECO:0008006" key="4">
    <source>
        <dbReference type="Google" id="ProtNLM"/>
    </source>
</evidence>
<accession>A0ABT4AB92</accession>
<evidence type="ECO:0000313" key="3">
    <source>
        <dbReference type="Proteomes" id="UP001207654"/>
    </source>
</evidence>
<feature type="transmembrane region" description="Helical" evidence="1">
    <location>
        <begin position="256"/>
        <end position="274"/>
    </location>
</feature>
<protein>
    <recommendedName>
        <fullName evidence="4">ABC transmembrane type-1 domain-containing protein</fullName>
    </recommendedName>
</protein>
<keyword evidence="1" id="KW-1133">Transmembrane helix</keyword>
<organism evidence="2 3">
    <name type="scientific">Archangium lansingense</name>
    <dbReference type="NCBI Taxonomy" id="2995310"/>
    <lineage>
        <taxon>Bacteria</taxon>
        <taxon>Pseudomonadati</taxon>
        <taxon>Myxococcota</taxon>
        <taxon>Myxococcia</taxon>
        <taxon>Myxococcales</taxon>
        <taxon>Cystobacterineae</taxon>
        <taxon>Archangiaceae</taxon>
        <taxon>Archangium</taxon>
    </lineage>
</organism>
<dbReference type="Proteomes" id="UP001207654">
    <property type="component" value="Unassembled WGS sequence"/>
</dbReference>
<feature type="transmembrane region" description="Helical" evidence="1">
    <location>
        <begin position="74"/>
        <end position="94"/>
    </location>
</feature>
<keyword evidence="1" id="KW-0472">Membrane</keyword>
<dbReference type="EMBL" id="JAPNKA010000001">
    <property type="protein sequence ID" value="MCY1078895.1"/>
    <property type="molecule type" value="Genomic_DNA"/>
</dbReference>
<gene>
    <name evidence="2" type="ORF">OV287_30990</name>
</gene>
<keyword evidence="3" id="KW-1185">Reference proteome</keyword>
<evidence type="ECO:0000256" key="1">
    <source>
        <dbReference type="SAM" id="Phobius"/>
    </source>
</evidence>
<sequence>MSEPRNRSPPTPEPPRQGGPPSFWRSGTAVLSFVFGSPLAFFILCALAFVAAFLFQVGPHLQNLSFLVSRQERLWHMLLTLQPAFWVAATLILWSEFRSHRSLWPGTWRERMAVMFCTSVALVMIALPFVAQFITWRVAPSVDTTGLASMAEFRTKTLIMSIIGAAVGALHASSLFCVHVQLLGQLRESPPHGKQVEAGDLDEDVLRYQRFRSRLRRFLDLAAFNIGISILSVGILRNLLNEAFPARPELFPATAVLGYGFYFTALIASVYLPIRKTLADVGEALSDRLIRQTLGTRATWKERSQEQQAARTYLGLQESTFQELQQGLSVLSPLLASLSSLALGTGV</sequence>
<reference evidence="2 3" key="1">
    <citation type="submission" date="2022-11" db="EMBL/GenBank/DDBJ databases">
        <title>Minimal conservation of predation-associated metabolite biosynthetic gene clusters underscores biosynthetic potential of Myxococcota including descriptions for ten novel species: Archangium lansinium sp. nov., Myxococcus landrumus sp. nov., Nannocystis bai.</title>
        <authorList>
            <person name="Ahearne A."/>
            <person name="Stevens C."/>
            <person name="Phillips K."/>
        </authorList>
    </citation>
    <scope>NUCLEOTIDE SEQUENCE [LARGE SCALE GENOMIC DNA]</scope>
    <source>
        <strain evidence="2 3">MIWBW</strain>
    </source>
</reference>
<keyword evidence="1" id="KW-0812">Transmembrane</keyword>
<feature type="transmembrane region" description="Helical" evidence="1">
    <location>
        <begin position="218"/>
        <end position="236"/>
    </location>
</feature>
<name>A0ABT4AB92_9BACT</name>
<feature type="transmembrane region" description="Helical" evidence="1">
    <location>
        <begin position="114"/>
        <end position="138"/>
    </location>
</feature>
<evidence type="ECO:0000313" key="2">
    <source>
        <dbReference type="EMBL" id="MCY1078895.1"/>
    </source>
</evidence>